<sequence>MYPRKQAVAIPSDAQAKEKLIVYVYEYLHHMGAKNAADTFLTEINWNRGQISPNEAPGFLHSWWCVFWDLYCAAPERRESHPHSKEASSFHDYTNIAAAAGHPLSPNMNGMGFPPGQGPPHLQHNMGDGPIPPPSPSLGHQLGGPGPDGSMPPGFFQGSHIRPPNQMMPHGGMMHMAGGPPPSNLQHHPSQLQHGQPPQGPPTPGGHMQNGPMGPNSHPGMGMMMQPGGGSPFGPRYGGPNSNRTSPGARMNHPGQQQMDFPGGPPGSMMMSDGPPQGMMIGRSPGGGMSRGGVPGMPPSPMPPGGYGPPQRMHNPGLGPGGSPSNPGGGMGMSPMHQHQRPWHQGSMGHYSPPSPPNGSYMMMGPPPHMQSPSQESVLSGGSDNIYGMMKVADRYGNAINDGSMQQQQQSLGSADMNQQPTLNGDGSMELKHSPSVNGSNSSVSGAGQNQNSLGQSMDNDEYSALQYSAANAASAASNASQD</sequence>
<dbReference type="AlphaFoldDB" id="A0A1W0XF19"/>
<dbReference type="GO" id="GO:0003697">
    <property type="term" value="F:single-stranded DNA binding"/>
    <property type="evidence" value="ECO:0007669"/>
    <property type="project" value="InterPro"/>
</dbReference>
<dbReference type="SMART" id="SM00667">
    <property type="entry name" value="LisH"/>
    <property type="match status" value="1"/>
</dbReference>
<proteinExistence type="predicted"/>
<feature type="compositionally biased region" description="Polar residues" evidence="4">
    <location>
        <begin position="404"/>
        <end position="425"/>
    </location>
</feature>
<feature type="compositionally biased region" description="Low complexity" evidence="4">
    <location>
        <begin position="434"/>
        <end position="453"/>
    </location>
</feature>
<dbReference type="PANTHER" id="PTHR12610">
    <property type="entry name" value="SINGLE STRANDED DNA BINDING PROTEIN"/>
    <property type="match status" value="1"/>
</dbReference>
<dbReference type="GO" id="GO:0045944">
    <property type="term" value="P:positive regulation of transcription by RNA polymerase II"/>
    <property type="evidence" value="ECO:0007669"/>
    <property type="project" value="TreeGrafter"/>
</dbReference>
<comment type="caution">
    <text evidence="5">The sequence shown here is derived from an EMBL/GenBank/DDBJ whole genome shotgun (WGS) entry which is preliminary data.</text>
</comment>
<feature type="region of interest" description="Disordered" evidence="4">
    <location>
        <begin position="298"/>
        <end position="382"/>
    </location>
</feature>
<evidence type="ECO:0000256" key="1">
    <source>
        <dbReference type="ARBA" id="ARBA00004123"/>
    </source>
</evidence>
<dbReference type="PANTHER" id="PTHR12610:SF12">
    <property type="entry name" value="SEQUENCE-SPECIFIC SINGLE-STRANDED DNA-BINDING PROTEIN, ISOFORM D"/>
    <property type="match status" value="1"/>
</dbReference>
<protein>
    <submittedName>
        <fullName evidence="5">Single-stranded DNA-binding protein 2</fullName>
    </submittedName>
</protein>
<accession>A0A1W0XF19</accession>
<evidence type="ECO:0000256" key="3">
    <source>
        <dbReference type="ARBA" id="ARBA00023242"/>
    </source>
</evidence>
<keyword evidence="3" id="KW-0539">Nucleus</keyword>
<dbReference type="InterPro" id="IPR006594">
    <property type="entry name" value="LisH"/>
</dbReference>
<dbReference type="EMBL" id="MTYJ01000001">
    <property type="protein sequence ID" value="OQV25962.1"/>
    <property type="molecule type" value="Genomic_DNA"/>
</dbReference>
<dbReference type="InterPro" id="IPR008116">
    <property type="entry name" value="SSDP_DNA-bd"/>
</dbReference>
<keyword evidence="6" id="KW-1185">Reference proteome</keyword>
<name>A0A1W0XF19_HYPEX</name>
<comment type="subcellular location">
    <subcellularLocation>
        <location evidence="1">Nucleus</location>
    </subcellularLocation>
</comment>
<dbReference type="Proteomes" id="UP000192578">
    <property type="component" value="Unassembled WGS sequence"/>
</dbReference>
<feature type="compositionally biased region" description="Pro residues" evidence="4">
    <location>
        <begin position="298"/>
        <end position="307"/>
    </location>
</feature>
<feature type="region of interest" description="Disordered" evidence="4">
    <location>
        <begin position="109"/>
        <end position="255"/>
    </location>
</feature>
<evidence type="ECO:0000313" key="6">
    <source>
        <dbReference type="Proteomes" id="UP000192578"/>
    </source>
</evidence>
<feature type="compositionally biased region" description="Polar residues" evidence="4">
    <location>
        <begin position="371"/>
        <end position="382"/>
    </location>
</feature>
<keyword evidence="2 5" id="KW-0238">DNA-binding</keyword>
<evidence type="ECO:0000256" key="2">
    <source>
        <dbReference type="ARBA" id="ARBA00023125"/>
    </source>
</evidence>
<evidence type="ECO:0000256" key="4">
    <source>
        <dbReference type="SAM" id="MobiDB-lite"/>
    </source>
</evidence>
<dbReference type="PROSITE" id="PS50896">
    <property type="entry name" value="LISH"/>
    <property type="match status" value="1"/>
</dbReference>
<dbReference type="PRINTS" id="PR01743">
    <property type="entry name" value="SSDNABINDING"/>
</dbReference>
<reference evidence="6" key="1">
    <citation type="submission" date="2017-01" db="EMBL/GenBank/DDBJ databases">
        <title>Comparative genomics of anhydrobiosis in the tardigrade Hypsibius dujardini.</title>
        <authorList>
            <person name="Yoshida Y."/>
            <person name="Koutsovoulos G."/>
            <person name="Laetsch D."/>
            <person name="Stevens L."/>
            <person name="Kumar S."/>
            <person name="Horikawa D."/>
            <person name="Ishino K."/>
            <person name="Komine S."/>
            <person name="Tomita M."/>
            <person name="Blaxter M."/>
            <person name="Arakawa K."/>
        </authorList>
    </citation>
    <scope>NUCLEOTIDE SEQUENCE [LARGE SCALE GENOMIC DNA]</scope>
    <source>
        <strain evidence="6">Z151</strain>
    </source>
</reference>
<feature type="compositionally biased region" description="Low complexity" evidence="4">
    <location>
        <begin position="186"/>
        <end position="197"/>
    </location>
</feature>
<evidence type="ECO:0000313" key="5">
    <source>
        <dbReference type="EMBL" id="OQV25962.1"/>
    </source>
</evidence>
<feature type="region of interest" description="Disordered" evidence="4">
    <location>
        <begin position="404"/>
        <end position="461"/>
    </location>
</feature>
<gene>
    <name evidence="5" type="ORF">BV898_00101</name>
</gene>
<dbReference type="OrthoDB" id="5600002at2759"/>
<feature type="compositionally biased region" description="Low complexity" evidence="4">
    <location>
        <begin position="167"/>
        <end position="178"/>
    </location>
</feature>
<organism evidence="5 6">
    <name type="scientific">Hypsibius exemplaris</name>
    <name type="common">Freshwater tardigrade</name>
    <dbReference type="NCBI Taxonomy" id="2072580"/>
    <lineage>
        <taxon>Eukaryota</taxon>
        <taxon>Metazoa</taxon>
        <taxon>Ecdysozoa</taxon>
        <taxon>Tardigrada</taxon>
        <taxon>Eutardigrada</taxon>
        <taxon>Parachela</taxon>
        <taxon>Hypsibioidea</taxon>
        <taxon>Hypsibiidae</taxon>
        <taxon>Hypsibius</taxon>
    </lineage>
</organism>
<feature type="compositionally biased region" description="Gly residues" evidence="4">
    <location>
        <begin position="318"/>
        <end position="332"/>
    </location>
</feature>
<dbReference type="GO" id="GO:0005634">
    <property type="term" value="C:nucleus"/>
    <property type="evidence" value="ECO:0007669"/>
    <property type="project" value="UniProtKB-SubCell"/>
</dbReference>